<organism evidence="2 3">
    <name type="scientific">Hymenobacter koreensis</name>
    <dbReference type="NCBI Taxonomy" id="1084523"/>
    <lineage>
        <taxon>Bacteria</taxon>
        <taxon>Pseudomonadati</taxon>
        <taxon>Bacteroidota</taxon>
        <taxon>Cytophagia</taxon>
        <taxon>Cytophagales</taxon>
        <taxon>Hymenobacteraceae</taxon>
        <taxon>Hymenobacter</taxon>
    </lineage>
</organism>
<dbReference type="Proteomes" id="UP001500454">
    <property type="component" value="Unassembled WGS sequence"/>
</dbReference>
<name>A0ABP8J090_9BACT</name>
<evidence type="ECO:0008006" key="4">
    <source>
        <dbReference type="Google" id="ProtNLM"/>
    </source>
</evidence>
<accession>A0ABP8J090</accession>
<dbReference type="EMBL" id="BAABHA010000006">
    <property type="protein sequence ID" value="GAA4382331.1"/>
    <property type="molecule type" value="Genomic_DNA"/>
</dbReference>
<protein>
    <recommendedName>
        <fullName evidence="4">Glycosyltransferase RgtA/B/C/D-like domain-containing protein</fullName>
    </recommendedName>
</protein>
<comment type="caution">
    <text evidence="2">The sequence shown here is derived from an EMBL/GenBank/DDBJ whole genome shotgun (WGS) entry which is preliminary data.</text>
</comment>
<keyword evidence="3" id="KW-1185">Reference proteome</keyword>
<feature type="transmembrane region" description="Helical" evidence="1">
    <location>
        <begin position="115"/>
        <end position="133"/>
    </location>
</feature>
<gene>
    <name evidence="2" type="ORF">GCM10023186_22480</name>
</gene>
<feature type="transmembrane region" description="Helical" evidence="1">
    <location>
        <begin position="257"/>
        <end position="276"/>
    </location>
</feature>
<keyword evidence="1" id="KW-0472">Membrane</keyword>
<feature type="transmembrane region" description="Helical" evidence="1">
    <location>
        <begin position="288"/>
        <end position="307"/>
    </location>
</feature>
<proteinExistence type="predicted"/>
<feature type="transmembrane region" description="Helical" evidence="1">
    <location>
        <begin position="184"/>
        <end position="207"/>
    </location>
</feature>
<evidence type="ECO:0000313" key="2">
    <source>
        <dbReference type="EMBL" id="GAA4382331.1"/>
    </source>
</evidence>
<sequence length="471" mass="52385">MLTAIRFVISLLLHTFDDIASYSSFVQEKLIVVASYYPVPNNHILSNTISWLFYQLYPGYWWSMRVPILLVSTIGTIGWFLGLLRLTNFRIAAIATGLFSFLELSLFYAAEGRGYALIFVCCSLGFFCSFSLAKSQAKHTVCWLGLLVVGILGLYAVPTFAYFLVAAYSWLGWQLCRKGESSRLISFALVGAATVLGAVLLYTPVLLVSGPRALVHNKFVQPLAMARFFKELPTYLFRVEGALLGESHNGVLASFHVGSFAAGLVVIGFLLLVYAARTGRLAEYQTKRVLSVGMASLWFLLVPYLLMIAQRVQAPDRAFLFKAAFMFVLVGIELDWLLHQYRAMGRRLPIVLGCGAGLWASVQLGQLYKSNQLRFSYASNAHAAAQWLLDQQPGPILSHSPGYITSTTQFFIVKQRPASALRIDETPRQGVRYRYLINPTSAGLHAEQTHLPSLHLPKTENAEAVTIVSLW</sequence>
<evidence type="ECO:0000313" key="3">
    <source>
        <dbReference type="Proteomes" id="UP001500454"/>
    </source>
</evidence>
<feature type="transmembrane region" description="Helical" evidence="1">
    <location>
        <begin position="140"/>
        <end position="164"/>
    </location>
</feature>
<feature type="transmembrane region" description="Helical" evidence="1">
    <location>
        <begin position="60"/>
        <end position="84"/>
    </location>
</feature>
<reference evidence="3" key="1">
    <citation type="journal article" date="2019" name="Int. J. Syst. Evol. Microbiol.">
        <title>The Global Catalogue of Microorganisms (GCM) 10K type strain sequencing project: providing services to taxonomists for standard genome sequencing and annotation.</title>
        <authorList>
            <consortium name="The Broad Institute Genomics Platform"/>
            <consortium name="The Broad Institute Genome Sequencing Center for Infectious Disease"/>
            <person name="Wu L."/>
            <person name="Ma J."/>
        </authorList>
    </citation>
    <scope>NUCLEOTIDE SEQUENCE [LARGE SCALE GENOMIC DNA]</scope>
    <source>
        <strain evidence="3">JCM 17924</strain>
    </source>
</reference>
<evidence type="ECO:0000256" key="1">
    <source>
        <dbReference type="SAM" id="Phobius"/>
    </source>
</evidence>
<keyword evidence="1" id="KW-1133">Transmembrane helix</keyword>
<feature type="transmembrane region" description="Helical" evidence="1">
    <location>
        <begin position="319"/>
        <end position="338"/>
    </location>
</feature>
<feature type="transmembrane region" description="Helical" evidence="1">
    <location>
        <begin position="91"/>
        <end position="109"/>
    </location>
</feature>
<keyword evidence="1" id="KW-0812">Transmembrane</keyword>